<dbReference type="InterPro" id="IPR025459">
    <property type="entry name" value="DUF4279"/>
</dbReference>
<dbReference type="Pfam" id="PF14106">
    <property type="entry name" value="DUF4279"/>
    <property type="match status" value="1"/>
</dbReference>
<evidence type="ECO:0000313" key="1">
    <source>
        <dbReference type="EMBL" id="MBM7616426.1"/>
    </source>
</evidence>
<sequence>MGGPDKQTPLKRKECCWSIQTEYTESIDLSTEMSKLYDVLKDKTDIINDIQKEFSAKCKFIIVMILSENPIKSRGTVLVDS</sequence>
<protein>
    <submittedName>
        <fullName evidence="1">Uncharacterized protein</fullName>
    </submittedName>
</protein>
<reference evidence="1 2" key="1">
    <citation type="submission" date="2021-01" db="EMBL/GenBank/DDBJ databases">
        <title>Genomic Encyclopedia of Type Strains, Phase IV (KMG-IV): sequencing the most valuable type-strain genomes for metagenomic binning, comparative biology and taxonomic classification.</title>
        <authorList>
            <person name="Goeker M."/>
        </authorList>
    </citation>
    <scope>NUCLEOTIDE SEQUENCE [LARGE SCALE GENOMIC DNA]</scope>
    <source>
        <strain evidence="1 2">DSM 25890</strain>
    </source>
</reference>
<gene>
    <name evidence="1" type="ORF">JOC73_003009</name>
</gene>
<proteinExistence type="predicted"/>
<dbReference type="EMBL" id="JAFBEE010000037">
    <property type="protein sequence ID" value="MBM7616426.1"/>
    <property type="molecule type" value="Genomic_DNA"/>
</dbReference>
<comment type="caution">
    <text evidence="1">The sequence shown here is derived from an EMBL/GenBank/DDBJ whole genome shotgun (WGS) entry which is preliminary data.</text>
</comment>
<organism evidence="1 2">
    <name type="scientific">Alkaliphilus hydrothermalis</name>
    <dbReference type="NCBI Taxonomy" id="1482730"/>
    <lineage>
        <taxon>Bacteria</taxon>
        <taxon>Bacillati</taxon>
        <taxon>Bacillota</taxon>
        <taxon>Clostridia</taxon>
        <taxon>Peptostreptococcales</taxon>
        <taxon>Natronincolaceae</taxon>
        <taxon>Alkaliphilus</taxon>
    </lineage>
</organism>
<accession>A0ABS2NU14</accession>
<dbReference type="Proteomes" id="UP001314796">
    <property type="component" value="Unassembled WGS sequence"/>
</dbReference>
<keyword evidence="2" id="KW-1185">Reference proteome</keyword>
<name>A0ABS2NU14_9FIRM</name>
<evidence type="ECO:0000313" key="2">
    <source>
        <dbReference type="Proteomes" id="UP001314796"/>
    </source>
</evidence>